<feature type="transmembrane region" description="Helical" evidence="7">
    <location>
        <begin position="238"/>
        <end position="256"/>
    </location>
</feature>
<keyword evidence="6 7" id="KW-0472">Membrane</keyword>
<evidence type="ECO:0000256" key="2">
    <source>
        <dbReference type="ARBA" id="ARBA00022448"/>
    </source>
</evidence>
<feature type="transmembrane region" description="Helical" evidence="7">
    <location>
        <begin position="162"/>
        <end position="182"/>
    </location>
</feature>
<evidence type="ECO:0000256" key="3">
    <source>
        <dbReference type="ARBA" id="ARBA00022475"/>
    </source>
</evidence>
<evidence type="ECO:0000256" key="1">
    <source>
        <dbReference type="ARBA" id="ARBA00004651"/>
    </source>
</evidence>
<dbReference type="GO" id="GO:0005886">
    <property type="term" value="C:plasma membrane"/>
    <property type="evidence" value="ECO:0007669"/>
    <property type="project" value="UniProtKB-SubCell"/>
</dbReference>
<dbReference type="SUPFAM" id="SSF103473">
    <property type="entry name" value="MFS general substrate transporter"/>
    <property type="match status" value="1"/>
</dbReference>
<keyword evidence="5 7" id="KW-1133">Transmembrane helix</keyword>
<accession>C1CXL9</accession>
<keyword evidence="10" id="KW-1185">Reference proteome</keyword>
<proteinExistence type="predicted"/>
<dbReference type="Gene3D" id="1.20.1250.20">
    <property type="entry name" value="MFS general substrate transporter like domains"/>
    <property type="match status" value="2"/>
</dbReference>
<dbReference type="Proteomes" id="UP000002208">
    <property type="component" value="Chromosome"/>
</dbReference>
<sequence>MLWVRPLTMLRLLTLLMLCELVRTGFFVSALPVGGPALGLGTAAIGLLTSAHYLGDALSKGPSGLLTERWGLGRILLLGTLLGVVAIAGTRMLPHPVWGVLACAAWGVTYAAVWPGVMSASQALANPGRTARALAVSNLVVAPAILLGALGVGPLMKARADLGWTLLIAAQGAAVVLALSLLPLRLPRQAELAGNVWKGWSRVAALLPAAFVQTLAPGLLITILYPLLDQLNLSLQQLLGPGALALAIFGLSLWGAGRLADREHPRRALLPGLLLLAATFGLAALPDVQRHLWPLAVLLGAGYGAFVTGWNGLVARTLPEGNRAAAWGTVMAVEALGYAIGPVLGGAAWQAAGQAGVFGLGALAFLVALAYDLIRRERQVAQPT</sequence>
<feature type="transmembrane region" description="Helical" evidence="7">
    <location>
        <begin position="37"/>
        <end position="54"/>
    </location>
</feature>
<dbReference type="InterPro" id="IPR036259">
    <property type="entry name" value="MFS_trans_sf"/>
</dbReference>
<feature type="domain" description="Major facilitator superfamily (MFS) profile" evidence="8">
    <location>
        <begin position="202"/>
        <end position="384"/>
    </location>
</feature>
<feature type="transmembrane region" description="Helical" evidence="7">
    <location>
        <begin position="268"/>
        <end position="286"/>
    </location>
</feature>
<evidence type="ECO:0000313" key="9">
    <source>
        <dbReference type="EMBL" id="ACO44825.1"/>
    </source>
</evidence>
<evidence type="ECO:0000256" key="7">
    <source>
        <dbReference type="SAM" id="Phobius"/>
    </source>
</evidence>
<keyword evidence="3" id="KW-1003">Cell membrane</keyword>
<dbReference type="GO" id="GO:0022857">
    <property type="term" value="F:transmembrane transporter activity"/>
    <property type="evidence" value="ECO:0007669"/>
    <property type="project" value="InterPro"/>
</dbReference>
<gene>
    <name evidence="9" type="ordered locus">Deide_00270</name>
</gene>
<evidence type="ECO:0000259" key="8">
    <source>
        <dbReference type="PROSITE" id="PS50850"/>
    </source>
</evidence>
<feature type="transmembrane region" description="Helical" evidence="7">
    <location>
        <begin position="325"/>
        <end position="349"/>
    </location>
</feature>
<dbReference type="EMBL" id="CP001114">
    <property type="protein sequence ID" value="ACO44825.1"/>
    <property type="molecule type" value="Genomic_DNA"/>
</dbReference>
<dbReference type="PANTHER" id="PTHR23517">
    <property type="entry name" value="RESISTANCE PROTEIN MDTM, PUTATIVE-RELATED-RELATED"/>
    <property type="match status" value="1"/>
</dbReference>
<keyword evidence="4 7" id="KW-0812">Transmembrane</keyword>
<comment type="subcellular location">
    <subcellularLocation>
        <location evidence="1">Cell membrane</location>
        <topology evidence="1">Multi-pass membrane protein</topology>
    </subcellularLocation>
</comment>
<dbReference type="InterPro" id="IPR011701">
    <property type="entry name" value="MFS"/>
</dbReference>
<dbReference type="eggNOG" id="COG0477">
    <property type="taxonomic scope" value="Bacteria"/>
</dbReference>
<dbReference type="AlphaFoldDB" id="C1CXL9"/>
<dbReference type="HOGENOM" id="CLU_054518_0_0_0"/>
<evidence type="ECO:0000313" key="10">
    <source>
        <dbReference type="Proteomes" id="UP000002208"/>
    </source>
</evidence>
<dbReference type="KEGG" id="ddr:Deide_00270"/>
<keyword evidence="2" id="KW-0813">Transport</keyword>
<dbReference type="PROSITE" id="PS50850">
    <property type="entry name" value="MFS"/>
    <property type="match status" value="1"/>
</dbReference>
<feature type="transmembrane region" description="Helical" evidence="7">
    <location>
        <begin position="355"/>
        <end position="374"/>
    </location>
</feature>
<dbReference type="PaxDb" id="546414-Deide_00270"/>
<evidence type="ECO:0000256" key="5">
    <source>
        <dbReference type="ARBA" id="ARBA00022989"/>
    </source>
</evidence>
<dbReference type="STRING" id="546414.Deide_00270"/>
<organism evidence="9 10">
    <name type="scientific">Deinococcus deserti (strain DSM 17065 / CIP 109153 / LMG 22923 / VCD115)</name>
    <dbReference type="NCBI Taxonomy" id="546414"/>
    <lineage>
        <taxon>Bacteria</taxon>
        <taxon>Thermotogati</taxon>
        <taxon>Deinococcota</taxon>
        <taxon>Deinococci</taxon>
        <taxon>Deinococcales</taxon>
        <taxon>Deinococcaceae</taxon>
        <taxon>Deinococcus</taxon>
    </lineage>
</organism>
<name>C1CXL9_DEIDV</name>
<dbReference type="OrthoDB" id="59622at2"/>
<reference evidence="9 10" key="1">
    <citation type="journal article" date="2009" name="PLoS Genet.">
        <title>Alliance of proteomics and genomics to unravel the specificities of Sahara bacterium Deinococcus deserti.</title>
        <authorList>
            <person name="de Groot A."/>
            <person name="Dulermo R."/>
            <person name="Ortet P."/>
            <person name="Blanchard L."/>
            <person name="Guerin P."/>
            <person name="Fernandez B."/>
            <person name="Vacherie B."/>
            <person name="Dossat C."/>
            <person name="Jolivet E."/>
            <person name="Siguier P."/>
            <person name="Chandler M."/>
            <person name="Barakat M."/>
            <person name="Dedieu A."/>
            <person name="Barbe V."/>
            <person name="Heulin T."/>
            <person name="Sommer S."/>
            <person name="Achouak W."/>
            <person name="Armengaud J."/>
        </authorList>
    </citation>
    <scope>NUCLEOTIDE SEQUENCE [LARGE SCALE GENOMIC DNA]</scope>
    <source>
        <strain evidence="10">DSM 17065 / CIP 109153 / LMG 22923 / VCD115</strain>
    </source>
</reference>
<feature type="transmembrane region" description="Helical" evidence="7">
    <location>
        <begin position="99"/>
        <end position="121"/>
    </location>
</feature>
<feature type="transmembrane region" description="Helical" evidence="7">
    <location>
        <begin position="292"/>
        <end position="313"/>
    </location>
</feature>
<feature type="transmembrane region" description="Helical" evidence="7">
    <location>
        <begin position="203"/>
        <end position="226"/>
    </location>
</feature>
<feature type="transmembrane region" description="Helical" evidence="7">
    <location>
        <begin position="133"/>
        <end position="156"/>
    </location>
</feature>
<dbReference type="RefSeq" id="WP_012691948.1">
    <property type="nucleotide sequence ID" value="NC_012526.1"/>
</dbReference>
<evidence type="ECO:0000256" key="4">
    <source>
        <dbReference type="ARBA" id="ARBA00022692"/>
    </source>
</evidence>
<dbReference type="InterPro" id="IPR050171">
    <property type="entry name" value="MFS_Transporters"/>
</dbReference>
<dbReference type="Pfam" id="PF07690">
    <property type="entry name" value="MFS_1"/>
    <property type="match status" value="1"/>
</dbReference>
<protein>
    <submittedName>
        <fullName evidence="9">Putative Major facilitator superfamily MFS_1 putative membrane protein</fullName>
    </submittedName>
</protein>
<feature type="transmembrane region" description="Helical" evidence="7">
    <location>
        <begin position="75"/>
        <end position="93"/>
    </location>
</feature>
<evidence type="ECO:0000256" key="6">
    <source>
        <dbReference type="ARBA" id="ARBA00023136"/>
    </source>
</evidence>
<dbReference type="InterPro" id="IPR020846">
    <property type="entry name" value="MFS_dom"/>
</dbReference>